<accession>A0ABQ5D463</accession>
<proteinExistence type="predicted"/>
<organism evidence="2 3">
    <name type="scientific">Tanacetum coccineum</name>
    <dbReference type="NCBI Taxonomy" id="301880"/>
    <lineage>
        <taxon>Eukaryota</taxon>
        <taxon>Viridiplantae</taxon>
        <taxon>Streptophyta</taxon>
        <taxon>Embryophyta</taxon>
        <taxon>Tracheophyta</taxon>
        <taxon>Spermatophyta</taxon>
        <taxon>Magnoliopsida</taxon>
        <taxon>eudicotyledons</taxon>
        <taxon>Gunneridae</taxon>
        <taxon>Pentapetalae</taxon>
        <taxon>asterids</taxon>
        <taxon>campanulids</taxon>
        <taxon>Asterales</taxon>
        <taxon>Asteraceae</taxon>
        <taxon>Asteroideae</taxon>
        <taxon>Anthemideae</taxon>
        <taxon>Anthemidinae</taxon>
        <taxon>Tanacetum</taxon>
    </lineage>
</organism>
<feature type="compositionally biased region" description="Acidic residues" evidence="1">
    <location>
        <begin position="244"/>
        <end position="259"/>
    </location>
</feature>
<keyword evidence="3" id="KW-1185">Reference proteome</keyword>
<feature type="compositionally biased region" description="Acidic residues" evidence="1">
    <location>
        <begin position="271"/>
        <end position="287"/>
    </location>
</feature>
<sequence>MHDPWRTFDVIINKCLSGKITGLDKIHLSIAQILYGMYYKKNIDFVALLWEYFAFQIENRDHKKQEKMYYPIFTKAIIHHFLSKDKTISMRNKMFMHTAQDDSILGTLRFVPKDEDAQVYEALIPTVMTTLDIQDSRAYQTYLAFATGASTPKRKSKRENHTHQASGSGDGVGSQPKVPDEPKCNTTSTNKGTESGDDDDSNDDVNDDDSNDGVNDDDGNDDESDDDGNNDASDDERLESGDFFFDDQNDDDKDEEYEEEYVRTPTNNESTDNENEHVDEEEYDRIDEELYKDVNVKLKDVDQ</sequence>
<gene>
    <name evidence="2" type="ORF">Tco_0923571</name>
</gene>
<evidence type="ECO:0000313" key="2">
    <source>
        <dbReference type="EMBL" id="GJT33152.1"/>
    </source>
</evidence>
<name>A0ABQ5D463_9ASTR</name>
<dbReference type="Proteomes" id="UP001151760">
    <property type="component" value="Unassembled WGS sequence"/>
</dbReference>
<feature type="region of interest" description="Disordered" evidence="1">
    <location>
        <begin position="149"/>
        <end position="287"/>
    </location>
</feature>
<reference evidence="2" key="2">
    <citation type="submission" date="2022-01" db="EMBL/GenBank/DDBJ databases">
        <authorList>
            <person name="Yamashiro T."/>
            <person name="Shiraishi A."/>
            <person name="Satake H."/>
            <person name="Nakayama K."/>
        </authorList>
    </citation>
    <scope>NUCLEOTIDE SEQUENCE</scope>
</reference>
<protein>
    <submittedName>
        <fullName evidence="2">Uncharacterized protein</fullName>
    </submittedName>
</protein>
<feature type="compositionally biased region" description="Polar residues" evidence="1">
    <location>
        <begin position="184"/>
        <end position="193"/>
    </location>
</feature>
<reference evidence="2" key="1">
    <citation type="journal article" date="2022" name="Int. J. Mol. Sci.">
        <title>Draft Genome of Tanacetum Coccineum: Genomic Comparison of Closely Related Tanacetum-Family Plants.</title>
        <authorList>
            <person name="Yamashiro T."/>
            <person name="Shiraishi A."/>
            <person name="Nakayama K."/>
            <person name="Satake H."/>
        </authorList>
    </citation>
    <scope>NUCLEOTIDE SEQUENCE</scope>
</reference>
<evidence type="ECO:0000256" key="1">
    <source>
        <dbReference type="SAM" id="MobiDB-lite"/>
    </source>
</evidence>
<evidence type="ECO:0000313" key="3">
    <source>
        <dbReference type="Proteomes" id="UP001151760"/>
    </source>
</evidence>
<feature type="compositionally biased region" description="Acidic residues" evidence="1">
    <location>
        <begin position="195"/>
        <end position="237"/>
    </location>
</feature>
<dbReference type="EMBL" id="BQNB010014854">
    <property type="protein sequence ID" value="GJT33152.1"/>
    <property type="molecule type" value="Genomic_DNA"/>
</dbReference>
<comment type="caution">
    <text evidence="2">The sequence shown here is derived from an EMBL/GenBank/DDBJ whole genome shotgun (WGS) entry which is preliminary data.</text>
</comment>